<accession>A0A1I6YZ57</accession>
<comment type="cofactor">
    <cofactor evidence="10">
        <name>Zn(2+)</name>
        <dbReference type="ChEBI" id="CHEBI:29105"/>
    </cofactor>
    <text evidence="10">Binds 1 zinc ion per subunit.</text>
</comment>
<organism evidence="12 13">
    <name type="scientific">Geodermatophilus amargosae</name>
    <dbReference type="NCBI Taxonomy" id="1296565"/>
    <lineage>
        <taxon>Bacteria</taxon>
        <taxon>Bacillati</taxon>
        <taxon>Actinomycetota</taxon>
        <taxon>Actinomycetes</taxon>
        <taxon>Geodermatophilales</taxon>
        <taxon>Geodermatophilaceae</taxon>
        <taxon>Geodermatophilus</taxon>
    </lineage>
</organism>
<dbReference type="CDD" id="cd00672">
    <property type="entry name" value="CysRS_core"/>
    <property type="match status" value="1"/>
</dbReference>
<keyword evidence="6 10" id="KW-0547">Nucleotide-binding</keyword>
<dbReference type="HAMAP" id="MF_01697">
    <property type="entry name" value="MshC"/>
    <property type="match status" value="1"/>
</dbReference>
<evidence type="ECO:0000256" key="5">
    <source>
        <dbReference type="ARBA" id="ARBA00022723"/>
    </source>
</evidence>
<dbReference type="GO" id="GO:0035446">
    <property type="term" value="F:cysteine-glucosaminylinositol ligase activity"/>
    <property type="evidence" value="ECO:0007669"/>
    <property type="project" value="UniProtKB-UniRule"/>
</dbReference>
<proteinExistence type="inferred from homology"/>
<keyword evidence="13" id="KW-1185">Reference proteome</keyword>
<dbReference type="SUPFAM" id="SSF52374">
    <property type="entry name" value="Nucleotidylyl transferase"/>
    <property type="match status" value="1"/>
</dbReference>
<comment type="subunit">
    <text evidence="3 10">Monomer.</text>
</comment>
<dbReference type="InterPro" id="IPR017812">
    <property type="entry name" value="Mycothiol_ligase_MshC"/>
</dbReference>
<evidence type="ECO:0000256" key="10">
    <source>
        <dbReference type="HAMAP-Rule" id="MF_01697"/>
    </source>
</evidence>
<feature type="binding site" evidence="10">
    <location>
        <position position="82"/>
    </location>
    <ligand>
        <name>L-cysteinyl-5'-AMP</name>
        <dbReference type="ChEBI" id="CHEBI:144924"/>
    </ligand>
</feature>
<dbReference type="InterPro" id="IPR032678">
    <property type="entry name" value="tRNA-synt_1_cat_dom"/>
</dbReference>
<dbReference type="EMBL" id="FPBA01000004">
    <property type="protein sequence ID" value="SFT55716.1"/>
    <property type="molecule type" value="Genomic_DNA"/>
</dbReference>
<feature type="short sequence motif" description="'ERGGDP' region" evidence="10">
    <location>
        <begin position="210"/>
        <end position="215"/>
    </location>
</feature>
<feature type="binding site" evidence="10">
    <location>
        <begin position="105"/>
        <end position="107"/>
    </location>
    <ligand>
        <name>L-cysteinyl-5'-AMP</name>
        <dbReference type="ChEBI" id="CHEBI:144924"/>
    </ligand>
</feature>
<evidence type="ECO:0000256" key="1">
    <source>
        <dbReference type="ARBA" id="ARBA00003679"/>
    </source>
</evidence>
<comment type="similarity">
    <text evidence="2 10">Belongs to the class-I aminoacyl-tRNA synthetase family. MshC subfamily.</text>
</comment>
<dbReference type="STRING" id="1296565.SAMN05660657_01510"/>
<dbReference type="InterPro" id="IPR014729">
    <property type="entry name" value="Rossmann-like_a/b/a_fold"/>
</dbReference>
<feature type="binding site" evidence="10">
    <location>
        <position position="255"/>
    </location>
    <ligand>
        <name>Zn(2+)</name>
        <dbReference type="ChEBI" id="CHEBI:29105"/>
    </ligand>
</feature>
<evidence type="ECO:0000256" key="7">
    <source>
        <dbReference type="ARBA" id="ARBA00022833"/>
    </source>
</evidence>
<dbReference type="PANTHER" id="PTHR10890">
    <property type="entry name" value="CYSTEINYL-TRNA SYNTHETASE"/>
    <property type="match status" value="1"/>
</dbReference>
<dbReference type="FunFam" id="3.40.50.620:FF:000134">
    <property type="entry name" value="L-cysteine:1D-myo-inositol 2-amino-2-deoxy-alpha-D-glucopyranoside ligase"/>
    <property type="match status" value="1"/>
</dbReference>
<dbReference type="Pfam" id="PF01406">
    <property type="entry name" value="tRNA-synt_1e"/>
    <property type="match status" value="1"/>
</dbReference>
<comment type="function">
    <text evidence="1 10">Catalyzes the ATP-dependent condensation of GlcN-Ins and L-cysteine to form L-Cys-GlcN-Ins.</text>
</comment>
<dbReference type="GO" id="GO:0005829">
    <property type="term" value="C:cytosol"/>
    <property type="evidence" value="ECO:0007669"/>
    <property type="project" value="TreeGrafter"/>
</dbReference>
<evidence type="ECO:0000256" key="3">
    <source>
        <dbReference type="ARBA" id="ARBA00011245"/>
    </source>
</evidence>
<name>A0A1I6YZ57_9ACTN</name>
<dbReference type="GO" id="GO:0006423">
    <property type="term" value="P:cysteinyl-tRNA aminoacylation"/>
    <property type="evidence" value="ECO:0007669"/>
    <property type="project" value="TreeGrafter"/>
</dbReference>
<protein>
    <recommendedName>
        <fullName evidence="10">L-cysteine:1D-myo-inositol 2-amino-2-deoxy-alpha-D-glucopyranoside ligase</fullName>
        <shortName evidence="10">L-Cys:GlcN-Ins ligase</shortName>
        <ecNumber evidence="10">6.3.1.13</ecNumber>
    </recommendedName>
    <alternativeName>
        <fullName evidence="10">Mycothiol ligase</fullName>
        <shortName evidence="10">MSH ligase</shortName>
    </alternativeName>
</protein>
<feature type="binding site" evidence="10">
    <location>
        <position position="312"/>
    </location>
    <ligand>
        <name>L-cysteinyl-5'-AMP</name>
        <dbReference type="ChEBI" id="CHEBI:144924"/>
    </ligand>
</feature>
<evidence type="ECO:0000256" key="9">
    <source>
        <dbReference type="ARBA" id="ARBA00048350"/>
    </source>
</evidence>
<dbReference type="NCBIfam" id="TIGR03447">
    <property type="entry name" value="mycothiol_MshC"/>
    <property type="match status" value="1"/>
</dbReference>
<evidence type="ECO:0000256" key="6">
    <source>
        <dbReference type="ARBA" id="ARBA00022741"/>
    </source>
</evidence>
<sequence>MRGRRPQAGTASAGVSDRDTRLAAVLAWPAPLLPTLPGPGPVLRLFDTARGQVVDTEPGPVARMYVCGITPYDATHLGHAATYLAFDLVNRLWRDAGHAVHYVQNVTDVDDPLLERAERDGEDWVVLAMRETALFREDMTALRVLPPEDYVGAVATIPRIVAHVETLLDEGLAYVLDDGTGDVYHDVAQAPGFGEESGYDEATMLALSAERGGDPDRPGKRNRLDPLLWRGRREGEPSWPGPRGIEGRPGWHIECAAIALDTIGMGFDVQGGGSDLVFPHHEYSAVHAEALTAITAGEKGPFAQAYVHAAMIGLDGEKMSKSRGNLVFVSKLRGEGVDPMAIRLALLSGHYRTDRAWTPDLLTAAEERLATWRRAAALDAGAPAAPVLAALRERLSDDLDSPGAIAAVDAWAAATLAGDGDPEDGAPAVVADAVDALLGVGLQEA</sequence>
<feature type="binding site" evidence="10">
    <location>
        <begin position="67"/>
        <end position="70"/>
    </location>
    <ligand>
        <name>L-cysteinyl-5'-AMP</name>
        <dbReference type="ChEBI" id="CHEBI:144924"/>
    </ligand>
</feature>
<feature type="binding site" evidence="10">
    <location>
        <position position="280"/>
    </location>
    <ligand>
        <name>Zn(2+)</name>
        <dbReference type="ChEBI" id="CHEBI:29105"/>
    </ligand>
</feature>
<feature type="domain" description="tRNA synthetases class I catalytic" evidence="11">
    <location>
        <begin position="62"/>
        <end position="365"/>
    </location>
</feature>
<dbReference type="GO" id="GO:0010125">
    <property type="term" value="P:mycothiol biosynthetic process"/>
    <property type="evidence" value="ECO:0007669"/>
    <property type="project" value="UniProtKB-UniRule"/>
</dbReference>
<keyword evidence="5 10" id="KW-0479">Metal-binding</keyword>
<feature type="binding site" evidence="10">
    <location>
        <begin position="273"/>
        <end position="275"/>
    </location>
    <ligand>
        <name>L-cysteinyl-5'-AMP</name>
        <dbReference type="ChEBI" id="CHEBI:144924"/>
    </ligand>
</feature>
<dbReference type="GO" id="GO:0005524">
    <property type="term" value="F:ATP binding"/>
    <property type="evidence" value="ECO:0007669"/>
    <property type="project" value="UniProtKB-KW"/>
</dbReference>
<dbReference type="GO" id="GO:0004817">
    <property type="term" value="F:cysteine-tRNA ligase activity"/>
    <property type="evidence" value="ECO:0007669"/>
    <property type="project" value="TreeGrafter"/>
</dbReference>
<evidence type="ECO:0000256" key="8">
    <source>
        <dbReference type="ARBA" id="ARBA00022840"/>
    </source>
</evidence>
<gene>
    <name evidence="10" type="primary">mshC</name>
    <name evidence="12" type="ORF">SAMN05660657_01510</name>
</gene>
<dbReference type="EC" id="6.3.1.13" evidence="10"/>
<dbReference type="InterPro" id="IPR024909">
    <property type="entry name" value="Cys-tRNA/MSH_ligase"/>
</dbReference>
<dbReference type="Gene3D" id="3.40.50.620">
    <property type="entry name" value="HUPs"/>
    <property type="match status" value="1"/>
</dbReference>
<evidence type="ECO:0000313" key="13">
    <source>
        <dbReference type="Proteomes" id="UP000199546"/>
    </source>
</evidence>
<reference evidence="13" key="1">
    <citation type="submission" date="2016-10" db="EMBL/GenBank/DDBJ databases">
        <authorList>
            <person name="Varghese N."/>
            <person name="Submissions S."/>
        </authorList>
    </citation>
    <scope>NUCLEOTIDE SEQUENCE [LARGE SCALE GENOMIC DNA]</scope>
    <source>
        <strain evidence="13">DSM 46136</strain>
    </source>
</reference>
<keyword evidence="8 10" id="KW-0067">ATP-binding</keyword>
<evidence type="ECO:0000256" key="2">
    <source>
        <dbReference type="ARBA" id="ARBA00007723"/>
    </source>
</evidence>
<dbReference type="GO" id="GO:0008270">
    <property type="term" value="F:zinc ion binding"/>
    <property type="evidence" value="ECO:0007669"/>
    <property type="project" value="UniProtKB-UniRule"/>
</dbReference>
<dbReference type="PANTHER" id="PTHR10890:SF3">
    <property type="entry name" value="CYSTEINE--TRNA LIGASE, CYTOPLASMIC"/>
    <property type="match status" value="1"/>
</dbReference>
<feature type="short sequence motif" description="'KMSKS' region" evidence="10">
    <location>
        <begin position="318"/>
        <end position="322"/>
    </location>
</feature>
<evidence type="ECO:0000259" key="11">
    <source>
        <dbReference type="Pfam" id="PF01406"/>
    </source>
</evidence>
<dbReference type="PRINTS" id="PR00983">
    <property type="entry name" value="TRNASYNTHCYS"/>
</dbReference>
<feature type="binding site" evidence="10">
    <location>
        <position position="251"/>
    </location>
    <ligand>
        <name>L-cysteinyl-5'-AMP</name>
        <dbReference type="ChEBI" id="CHEBI:144924"/>
    </ligand>
</feature>
<evidence type="ECO:0000313" key="12">
    <source>
        <dbReference type="EMBL" id="SFT55716.1"/>
    </source>
</evidence>
<comment type="catalytic activity">
    <reaction evidence="9 10">
        <text>1D-myo-inositol 2-amino-2-deoxy-alpha-D-glucopyranoside + L-cysteine + ATP = 1D-myo-inositol 2-(L-cysteinylamino)-2-deoxy-alpha-D-glucopyranoside + AMP + diphosphate + H(+)</text>
        <dbReference type="Rhea" id="RHEA:26176"/>
        <dbReference type="ChEBI" id="CHEBI:15378"/>
        <dbReference type="ChEBI" id="CHEBI:30616"/>
        <dbReference type="ChEBI" id="CHEBI:33019"/>
        <dbReference type="ChEBI" id="CHEBI:35235"/>
        <dbReference type="ChEBI" id="CHEBI:58886"/>
        <dbReference type="ChEBI" id="CHEBI:58887"/>
        <dbReference type="ChEBI" id="CHEBI:456215"/>
        <dbReference type="EC" id="6.3.1.13"/>
    </reaction>
</comment>
<evidence type="ECO:0000256" key="4">
    <source>
        <dbReference type="ARBA" id="ARBA00022598"/>
    </source>
</evidence>
<dbReference type="Proteomes" id="UP000199546">
    <property type="component" value="Unassembled WGS sequence"/>
</dbReference>
<dbReference type="Gene3D" id="1.20.120.640">
    <property type="entry name" value="Anticodon-binding domain of a subclass of class I aminoacyl-tRNA synthetases"/>
    <property type="match status" value="1"/>
</dbReference>
<feature type="short sequence motif" description="'HIGH' region" evidence="10">
    <location>
        <begin position="69"/>
        <end position="79"/>
    </location>
</feature>
<keyword evidence="7 10" id="KW-0862">Zinc</keyword>
<keyword evidence="4 10" id="KW-0436">Ligase</keyword>
<feature type="binding site" evidence="10">
    <location>
        <position position="67"/>
    </location>
    <ligand>
        <name>Zn(2+)</name>
        <dbReference type="ChEBI" id="CHEBI:29105"/>
    </ligand>
</feature>
<dbReference type="AlphaFoldDB" id="A0A1I6YZ57"/>